<evidence type="ECO:0000256" key="8">
    <source>
        <dbReference type="SAM" id="SignalP"/>
    </source>
</evidence>
<evidence type="ECO:0000256" key="7">
    <source>
        <dbReference type="SAM" id="Phobius"/>
    </source>
</evidence>
<dbReference type="InterPro" id="IPR023298">
    <property type="entry name" value="ATPase_P-typ_TM_dom_sf"/>
</dbReference>
<protein>
    <submittedName>
        <fullName evidence="11">ATPase cation transporting 13A2</fullName>
    </submittedName>
</protein>
<dbReference type="GO" id="GO:0006874">
    <property type="term" value="P:intracellular calcium ion homeostasis"/>
    <property type="evidence" value="ECO:0007669"/>
    <property type="project" value="TreeGrafter"/>
</dbReference>
<dbReference type="Ensembl" id="ENSXCOT00000003334.1">
    <property type="protein sequence ID" value="ENSXCOP00000003296.1"/>
    <property type="gene ID" value="ENSXCOG00000002563.1"/>
</dbReference>
<proteinExistence type="predicted"/>
<dbReference type="GO" id="GO:0010821">
    <property type="term" value="P:regulation of mitochondrion organization"/>
    <property type="evidence" value="ECO:0007669"/>
    <property type="project" value="TreeGrafter"/>
</dbReference>
<organism evidence="11 12">
    <name type="scientific">Xiphophorus couchianus</name>
    <name type="common">Monterrey platyfish</name>
    <dbReference type="NCBI Taxonomy" id="32473"/>
    <lineage>
        <taxon>Eukaryota</taxon>
        <taxon>Metazoa</taxon>
        <taxon>Chordata</taxon>
        <taxon>Craniata</taxon>
        <taxon>Vertebrata</taxon>
        <taxon>Euteleostomi</taxon>
        <taxon>Actinopterygii</taxon>
        <taxon>Neopterygii</taxon>
        <taxon>Teleostei</taxon>
        <taxon>Neoteleostei</taxon>
        <taxon>Acanthomorphata</taxon>
        <taxon>Ovalentaria</taxon>
        <taxon>Atherinomorphae</taxon>
        <taxon>Cyprinodontiformes</taxon>
        <taxon>Poeciliidae</taxon>
        <taxon>Poeciliinae</taxon>
        <taxon>Xiphophorus</taxon>
    </lineage>
</organism>
<keyword evidence="7" id="KW-0812">Transmembrane</keyword>
<feature type="signal peptide" evidence="8">
    <location>
        <begin position="1"/>
        <end position="23"/>
    </location>
</feature>
<dbReference type="InterPro" id="IPR006544">
    <property type="entry name" value="P-type_TPase_V"/>
</dbReference>
<dbReference type="GeneTree" id="ENSGT00940000159714"/>
<dbReference type="GO" id="GO:0031902">
    <property type="term" value="C:late endosome membrane"/>
    <property type="evidence" value="ECO:0007669"/>
    <property type="project" value="TreeGrafter"/>
</dbReference>
<dbReference type="PANTHER" id="PTHR45630:SF2">
    <property type="entry name" value="POLYAMINE-TRANSPORTING ATPASE 13A2"/>
    <property type="match status" value="1"/>
</dbReference>
<keyword evidence="6" id="KW-1278">Translocase</keyword>
<keyword evidence="8" id="KW-0732">Signal</keyword>
<evidence type="ECO:0000256" key="4">
    <source>
        <dbReference type="ARBA" id="ARBA00022840"/>
    </source>
</evidence>
<dbReference type="AlphaFoldDB" id="A0A3B5L095"/>
<dbReference type="Pfam" id="PF00690">
    <property type="entry name" value="Cation_ATPase_N"/>
    <property type="match status" value="1"/>
</dbReference>
<dbReference type="Pfam" id="PF12409">
    <property type="entry name" value="P5-ATPase"/>
    <property type="match status" value="1"/>
</dbReference>
<evidence type="ECO:0000313" key="11">
    <source>
        <dbReference type="Ensembl" id="ENSXCOP00000003296.1"/>
    </source>
</evidence>
<feature type="transmembrane region" description="Helical" evidence="7">
    <location>
        <begin position="161"/>
        <end position="181"/>
    </location>
</feature>
<dbReference type="Proteomes" id="UP000261380">
    <property type="component" value="Unplaced"/>
</dbReference>
<evidence type="ECO:0000256" key="6">
    <source>
        <dbReference type="ARBA" id="ARBA00022967"/>
    </source>
</evidence>
<dbReference type="GO" id="GO:0015203">
    <property type="term" value="F:polyamine transmembrane transporter activity"/>
    <property type="evidence" value="ECO:0007669"/>
    <property type="project" value="TreeGrafter"/>
</dbReference>
<dbReference type="GO" id="GO:0061909">
    <property type="term" value="P:autophagosome-lysosome fusion"/>
    <property type="evidence" value="ECO:0007669"/>
    <property type="project" value="TreeGrafter"/>
</dbReference>
<keyword evidence="7" id="KW-0472">Membrane</keyword>
<keyword evidence="2" id="KW-0479">Metal-binding</keyword>
<keyword evidence="7" id="KW-1133">Transmembrane helix</keyword>
<evidence type="ECO:0000256" key="1">
    <source>
        <dbReference type="ARBA" id="ARBA00004141"/>
    </source>
</evidence>
<dbReference type="SUPFAM" id="SSF81665">
    <property type="entry name" value="Calcium ATPase, transmembrane domain M"/>
    <property type="match status" value="1"/>
</dbReference>
<keyword evidence="3" id="KW-0547">Nucleotide-binding</keyword>
<dbReference type="GO" id="GO:0046872">
    <property type="term" value="F:metal ion binding"/>
    <property type="evidence" value="ECO:0007669"/>
    <property type="project" value="UniProtKB-KW"/>
</dbReference>
<keyword evidence="12" id="KW-1185">Reference proteome</keyword>
<comment type="subcellular location">
    <subcellularLocation>
        <location evidence="1">Membrane</location>
        <topology evidence="1">Multi-pass membrane protein</topology>
    </subcellularLocation>
</comment>
<feature type="domain" description="Cation-transporting P-type ATPase N-terminal" evidence="9">
    <location>
        <begin position="105"/>
        <end position="155"/>
    </location>
</feature>
<name>A0A3B5L095_9TELE</name>
<dbReference type="GO" id="GO:0019829">
    <property type="term" value="F:ATPase-coupled monoatomic cation transmembrane transporter activity"/>
    <property type="evidence" value="ECO:0007669"/>
    <property type="project" value="TreeGrafter"/>
</dbReference>
<evidence type="ECO:0000256" key="3">
    <source>
        <dbReference type="ARBA" id="ARBA00022741"/>
    </source>
</evidence>
<evidence type="ECO:0000313" key="12">
    <source>
        <dbReference type="Proteomes" id="UP000261380"/>
    </source>
</evidence>
<dbReference type="PANTHER" id="PTHR45630">
    <property type="entry name" value="CATION-TRANSPORTING ATPASE-RELATED"/>
    <property type="match status" value="1"/>
</dbReference>
<reference evidence="11" key="1">
    <citation type="submission" date="2025-08" db="UniProtKB">
        <authorList>
            <consortium name="Ensembl"/>
        </authorList>
    </citation>
    <scope>IDENTIFICATION</scope>
</reference>
<sequence>IVFHWRPRLAVLARCRSCPLVLADVLLLRDSFGQQHVVEVLTEEMEAGRLRLRPGLTVAFGAFQKTLLRYYLYEGLRYVWLDRKGAFCRVSVLNEDWTCKGLYGFQNGLSPQEQSWRRSMFGANLIDVPVKSYVRLLFEEVLNPFYIFQVFSITLWSIDAYYYYALCIFIISVISISISLYEIRKVSLQWETFIQFDVLI</sequence>
<evidence type="ECO:0000259" key="10">
    <source>
        <dbReference type="Pfam" id="PF12409"/>
    </source>
</evidence>
<keyword evidence="4" id="KW-0067">ATP-binding</keyword>
<accession>A0A3B5L095</accession>
<reference evidence="11" key="2">
    <citation type="submission" date="2025-09" db="UniProtKB">
        <authorList>
            <consortium name="Ensembl"/>
        </authorList>
    </citation>
    <scope>IDENTIFICATION</scope>
</reference>
<evidence type="ECO:0000256" key="2">
    <source>
        <dbReference type="ARBA" id="ARBA00022723"/>
    </source>
</evidence>
<dbReference type="GO" id="GO:0016243">
    <property type="term" value="P:regulation of autophagosome size"/>
    <property type="evidence" value="ECO:0007669"/>
    <property type="project" value="TreeGrafter"/>
</dbReference>
<dbReference type="GO" id="GO:0005524">
    <property type="term" value="F:ATP binding"/>
    <property type="evidence" value="ECO:0007669"/>
    <property type="project" value="UniProtKB-KW"/>
</dbReference>
<keyword evidence="5" id="KW-0460">Magnesium</keyword>
<evidence type="ECO:0000259" key="9">
    <source>
        <dbReference type="Pfam" id="PF00690"/>
    </source>
</evidence>
<feature type="chain" id="PRO_5017362273" evidence="8">
    <location>
        <begin position="24"/>
        <end position="200"/>
    </location>
</feature>
<evidence type="ECO:0000256" key="5">
    <source>
        <dbReference type="ARBA" id="ARBA00022842"/>
    </source>
</evidence>
<dbReference type="InterPro" id="IPR047819">
    <property type="entry name" value="P5A-ATPase_N"/>
</dbReference>
<dbReference type="InterPro" id="IPR004014">
    <property type="entry name" value="ATPase_P-typ_cation-transptr_N"/>
</dbReference>
<dbReference type="GO" id="GO:0140358">
    <property type="term" value="F:P-type transmembrane transporter activity"/>
    <property type="evidence" value="ECO:0007669"/>
    <property type="project" value="InterPro"/>
</dbReference>
<feature type="domain" description="P5B-type ATPase N-terminal" evidence="10">
    <location>
        <begin position="1"/>
        <end position="80"/>
    </location>
</feature>